<dbReference type="GO" id="GO:0071555">
    <property type="term" value="P:cell wall organization"/>
    <property type="evidence" value="ECO:0007669"/>
    <property type="project" value="UniProtKB-KW"/>
</dbReference>
<proteinExistence type="inferred from homology"/>
<dbReference type="InterPro" id="IPR013783">
    <property type="entry name" value="Ig-like_fold"/>
</dbReference>
<feature type="compositionally biased region" description="Basic and acidic residues" evidence="17">
    <location>
        <begin position="760"/>
        <end position="773"/>
    </location>
</feature>
<comment type="catalytic activity">
    <reaction evidence="15">
        <text>Preferential cleavage: (Ac)2-L-Lys-D-Ala-|-D-Ala. Also transpeptidation of peptidyl-alanyl moieties that are N-acyl substituents of D-alanine.</text>
        <dbReference type="EC" id="3.4.16.4"/>
    </reaction>
</comment>
<evidence type="ECO:0000256" key="15">
    <source>
        <dbReference type="ARBA" id="ARBA00034000"/>
    </source>
</evidence>
<dbReference type="SUPFAM" id="SSF56601">
    <property type="entry name" value="beta-lactamase/transpeptidase-like"/>
    <property type="match status" value="1"/>
</dbReference>
<dbReference type="GO" id="GO:0006508">
    <property type="term" value="P:proteolysis"/>
    <property type="evidence" value="ECO:0007669"/>
    <property type="project" value="UniProtKB-KW"/>
</dbReference>
<dbReference type="SUPFAM" id="SSF53955">
    <property type="entry name" value="Lysozyme-like"/>
    <property type="match status" value="1"/>
</dbReference>
<comment type="subcellular location">
    <subcellularLocation>
        <location evidence="1">Cell membrane</location>
    </subcellularLocation>
</comment>
<evidence type="ECO:0000256" key="9">
    <source>
        <dbReference type="ARBA" id="ARBA00022801"/>
    </source>
</evidence>
<dbReference type="Pfam" id="PF00905">
    <property type="entry name" value="Transpeptidase"/>
    <property type="match status" value="1"/>
</dbReference>
<keyword evidence="9" id="KW-0378">Hydrolase</keyword>
<evidence type="ECO:0000256" key="6">
    <source>
        <dbReference type="ARBA" id="ARBA00022670"/>
    </source>
</evidence>
<accession>A0A4R3KDY9</accession>
<dbReference type="GO" id="GO:0009252">
    <property type="term" value="P:peptidoglycan biosynthetic process"/>
    <property type="evidence" value="ECO:0007669"/>
    <property type="project" value="UniProtKB-KW"/>
</dbReference>
<feature type="domain" description="Penicillin-binding protein transpeptidase" evidence="19">
    <location>
        <begin position="387"/>
        <end position="629"/>
    </location>
</feature>
<keyword evidence="10" id="KW-0133">Cell shape</keyword>
<comment type="caution">
    <text evidence="21">The sequence shown here is derived from an EMBL/GenBank/DDBJ whole genome shotgun (WGS) entry which is preliminary data.</text>
</comment>
<dbReference type="PANTHER" id="PTHR32282">
    <property type="entry name" value="BINDING PROTEIN TRANSPEPTIDASE, PUTATIVE-RELATED"/>
    <property type="match status" value="1"/>
</dbReference>
<keyword evidence="6" id="KW-0645">Protease</keyword>
<feature type="region of interest" description="Disordered" evidence="17">
    <location>
        <begin position="860"/>
        <end position="903"/>
    </location>
</feature>
<feature type="transmembrane region" description="Helical" evidence="18">
    <location>
        <begin position="20"/>
        <end position="47"/>
    </location>
</feature>
<keyword evidence="4" id="KW-1003">Cell membrane</keyword>
<dbReference type="GO" id="GO:0009002">
    <property type="term" value="F:serine-type D-Ala-D-Ala carboxypeptidase activity"/>
    <property type="evidence" value="ECO:0007669"/>
    <property type="project" value="UniProtKB-EC"/>
</dbReference>
<dbReference type="OrthoDB" id="9766909at2"/>
<dbReference type="InterPro" id="IPR012338">
    <property type="entry name" value="Beta-lactam/transpept-like"/>
</dbReference>
<keyword evidence="12 18" id="KW-0472">Membrane</keyword>
<keyword evidence="8" id="KW-0808">Transferase</keyword>
<dbReference type="InterPro" id="IPR023346">
    <property type="entry name" value="Lysozyme-like_dom_sf"/>
</dbReference>
<dbReference type="GO" id="GO:0008955">
    <property type="term" value="F:peptidoglycan glycosyltransferase activity"/>
    <property type="evidence" value="ECO:0007669"/>
    <property type="project" value="UniProtKB-EC"/>
</dbReference>
<dbReference type="InterPro" id="IPR050396">
    <property type="entry name" value="Glycosyltr_51/Transpeptidase"/>
</dbReference>
<evidence type="ECO:0000256" key="13">
    <source>
        <dbReference type="ARBA" id="ARBA00023268"/>
    </source>
</evidence>
<evidence type="ECO:0000256" key="3">
    <source>
        <dbReference type="ARBA" id="ARBA00007739"/>
    </source>
</evidence>
<keyword evidence="18" id="KW-1133">Transmembrane helix</keyword>
<dbReference type="Proteomes" id="UP000295788">
    <property type="component" value="Unassembled WGS sequence"/>
</dbReference>
<evidence type="ECO:0000256" key="18">
    <source>
        <dbReference type="SAM" id="Phobius"/>
    </source>
</evidence>
<dbReference type="GO" id="GO:0030288">
    <property type="term" value="C:outer membrane-bounded periplasmic space"/>
    <property type="evidence" value="ECO:0007669"/>
    <property type="project" value="TreeGrafter"/>
</dbReference>
<dbReference type="RefSeq" id="WP_132769425.1">
    <property type="nucleotide sequence ID" value="NZ_SMAB01000013.1"/>
</dbReference>
<evidence type="ECO:0000313" key="21">
    <source>
        <dbReference type="EMBL" id="TCS81300.1"/>
    </source>
</evidence>
<keyword evidence="13" id="KW-0511">Multifunctional enzyme</keyword>
<dbReference type="Gene3D" id="3.40.710.10">
    <property type="entry name" value="DD-peptidase/beta-lactamase superfamily"/>
    <property type="match status" value="1"/>
</dbReference>
<evidence type="ECO:0000259" key="20">
    <source>
        <dbReference type="Pfam" id="PF00912"/>
    </source>
</evidence>
<comment type="similarity">
    <text evidence="3">In the N-terminal section; belongs to the glycosyltransferase 51 family.</text>
</comment>
<dbReference type="EMBL" id="SMAB01000013">
    <property type="protein sequence ID" value="TCS81300.1"/>
    <property type="molecule type" value="Genomic_DNA"/>
</dbReference>
<evidence type="ECO:0000256" key="7">
    <source>
        <dbReference type="ARBA" id="ARBA00022676"/>
    </source>
</evidence>
<keyword evidence="22" id="KW-1185">Reference proteome</keyword>
<dbReference type="AlphaFoldDB" id="A0A4R3KDY9"/>
<comment type="similarity">
    <text evidence="2">In the C-terminal section; belongs to the transpeptidase family.</text>
</comment>
<dbReference type="Gene3D" id="2.60.40.10">
    <property type="entry name" value="Immunoglobulins"/>
    <property type="match status" value="2"/>
</dbReference>
<dbReference type="Gene3D" id="1.10.3810.10">
    <property type="entry name" value="Biosynthetic peptidoglycan transglycosylase-like"/>
    <property type="match status" value="1"/>
</dbReference>
<sequence>MSQTNSPNKNKNRKREWKHILKYGLIALFVMIFLGIGTAAGLVAAVVKDEPVRSDEEIRNQVFKNNLVSSVFWADGEKIGDFKTDEVRVFVPYDQISDNVKNAVIAIEDRDFRNHNGINLKAIARAALQQLSGSEVQTGGSTITQQLAKNTFFSLEKTYTRKTKEILLALRMERVLSKDEILTAYLNKIPFGKAANLKNVYGIQAAARGYFNKDAKDLNVAEAAYLAGIPQRPTAYSAFNQNGFDEEGYQLAKKRQELVLKAMLTEGFINQQQYDEAINYDIKAHFHAETGKKETNKYGYLMQEIETKAAQAILKSRGVALDSSEYDDAFENAKQELVTGGYKIYTTLDKKIYEAMNEVVNNPKNFPRPIDYTYQGKRLNDRLLQVGATLIHNKTGAILGSVGGRDFENYQVNHAAAKRQPGSSIKPVLDYAPALELGKIQPATPIDDIPLGQKWEPNNYDGRYHGRITARVALNKSYNIPAVKVYQMVGTEKAYEFYKKLGYEISEKRFMGQGGAAAIGSLEASPEEMASAYSTFGNGGTHMDAYVIEKIEDRDGKVIYAHESKPEAVFSEQTAFLITDMLRTVMTEGTGTTARKYVSGRDVAGKTGTTNDEKDLWFIGYTPTITLSVWTGYDLPYPVKPHSIPQDTWGRLMQAIFKADPTLSPSNARFDKPSGIVRMTVSSASGKLPSDLTKKGGYLVTDWFNQKYVPTQLEDGLGEARLIMFNNTTYVAKPETPDEFVDTGIFLIREPYKIPPGKSRPLDYQKEMPKNNDPRTSTGKPAPPSNLSVNGNVISWSKNTNQNIVGYRIYRASADGIGFAKIGVVRQTTNSPGIYTFTDSAGSGPFAYYVTAVDVAGLESDPSNIAGKNPEPTEPPGNNPDEPTNPGNPNTALPQKPTGLNVSSQGGHLVLSWNPNPYQDQVIMYSVYYSTSKDGKFDLIYQGIKNSTTINPKNKVNYYYVVAKNNNGETQSNIFPFNLE</sequence>
<evidence type="ECO:0000256" key="5">
    <source>
        <dbReference type="ARBA" id="ARBA00022645"/>
    </source>
</evidence>
<evidence type="ECO:0000256" key="1">
    <source>
        <dbReference type="ARBA" id="ARBA00004236"/>
    </source>
</evidence>
<dbReference type="GO" id="GO:0008658">
    <property type="term" value="F:penicillin binding"/>
    <property type="evidence" value="ECO:0007669"/>
    <property type="project" value="InterPro"/>
</dbReference>
<comment type="catalytic activity">
    <reaction evidence="16">
        <text>[GlcNAc-(1-&gt;4)-Mur2Ac(oyl-L-Ala-gamma-D-Glu-L-Lys-D-Ala-D-Ala)](n)-di-trans,octa-cis-undecaprenyl diphosphate + beta-D-GlcNAc-(1-&gt;4)-Mur2Ac(oyl-L-Ala-gamma-D-Glu-L-Lys-D-Ala-D-Ala)-di-trans,octa-cis-undecaprenyl diphosphate = [GlcNAc-(1-&gt;4)-Mur2Ac(oyl-L-Ala-gamma-D-Glu-L-Lys-D-Ala-D-Ala)](n+1)-di-trans,octa-cis-undecaprenyl diphosphate + di-trans,octa-cis-undecaprenyl diphosphate + H(+)</text>
        <dbReference type="Rhea" id="RHEA:23708"/>
        <dbReference type="Rhea" id="RHEA-COMP:9602"/>
        <dbReference type="Rhea" id="RHEA-COMP:9603"/>
        <dbReference type="ChEBI" id="CHEBI:15378"/>
        <dbReference type="ChEBI" id="CHEBI:58405"/>
        <dbReference type="ChEBI" id="CHEBI:60033"/>
        <dbReference type="ChEBI" id="CHEBI:78435"/>
        <dbReference type="EC" id="2.4.99.28"/>
    </reaction>
</comment>
<evidence type="ECO:0000256" key="16">
    <source>
        <dbReference type="ARBA" id="ARBA00049902"/>
    </source>
</evidence>
<feature type="domain" description="Glycosyl transferase family 51" evidence="20">
    <location>
        <begin position="76"/>
        <end position="263"/>
    </location>
</feature>
<feature type="compositionally biased region" description="Low complexity" evidence="17">
    <location>
        <begin position="879"/>
        <end position="891"/>
    </location>
</feature>
<dbReference type="NCBIfam" id="TIGR02074">
    <property type="entry name" value="PBP_1a_fam"/>
    <property type="match status" value="1"/>
</dbReference>
<evidence type="ECO:0000259" key="19">
    <source>
        <dbReference type="Pfam" id="PF00905"/>
    </source>
</evidence>
<evidence type="ECO:0000256" key="8">
    <source>
        <dbReference type="ARBA" id="ARBA00022679"/>
    </source>
</evidence>
<dbReference type="PANTHER" id="PTHR32282:SF11">
    <property type="entry name" value="PENICILLIN-BINDING PROTEIN 1B"/>
    <property type="match status" value="1"/>
</dbReference>
<feature type="compositionally biased region" description="Polar residues" evidence="17">
    <location>
        <begin position="774"/>
        <end position="793"/>
    </location>
</feature>
<evidence type="ECO:0000256" key="11">
    <source>
        <dbReference type="ARBA" id="ARBA00022984"/>
    </source>
</evidence>
<gene>
    <name evidence="21" type="ORF">EDD72_11359</name>
</gene>
<evidence type="ECO:0000256" key="2">
    <source>
        <dbReference type="ARBA" id="ARBA00007090"/>
    </source>
</evidence>
<keyword evidence="11" id="KW-0573">Peptidoglycan synthesis</keyword>
<dbReference type="SUPFAM" id="SSF49265">
    <property type="entry name" value="Fibronectin type III"/>
    <property type="match status" value="2"/>
</dbReference>
<dbReference type="FunFam" id="1.10.3810.10:FF:000001">
    <property type="entry name" value="Penicillin-binding protein 1A"/>
    <property type="match status" value="1"/>
</dbReference>
<name>A0A4R3KDY9_9BACI</name>
<feature type="region of interest" description="Disordered" evidence="17">
    <location>
        <begin position="757"/>
        <end position="793"/>
    </location>
</feature>
<dbReference type="InterPro" id="IPR001264">
    <property type="entry name" value="Glyco_trans_51"/>
</dbReference>
<keyword evidence="18" id="KW-0812">Transmembrane</keyword>
<evidence type="ECO:0000256" key="17">
    <source>
        <dbReference type="SAM" id="MobiDB-lite"/>
    </source>
</evidence>
<reference evidence="21 22" key="1">
    <citation type="submission" date="2019-03" db="EMBL/GenBank/DDBJ databases">
        <title>Genomic Encyclopedia of Type Strains, Phase IV (KMG-IV): sequencing the most valuable type-strain genomes for metagenomic binning, comparative biology and taxonomic classification.</title>
        <authorList>
            <person name="Goeker M."/>
        </authorList>
    </citation>
    <scope>NUCLEOTIDE SEQUENCE [LARGE SCALE GENOMIC DNA]</scope>
    <source>
        <strain evidence="21 22">DSM 23802</strain>
    </source>
</reference>
<evidence type="ECO:0000256" key="12">
    <source>
        <dbReference type="ARBA" id="ARBA00023136"/>
    </source>
</evidence>
<evidence type="ECO:0000256" key="4">
    <source>
        <dbReference type="ARBA" id="ARBA00022475"/>
    </source>
</evidence>
<dbReference type="InterPro" id="IPR001460">
    <property type="entry name" value="PCN-bd_Tpept"/>
</dbReference>
<evidence type="ECO:0000256" key="10">
    <source>
        <dbReference type="ARBA" id="ARBA00022960"/>
    </source>
</evidence>
<dbReference type="GO" id="GO:0008360">
    <property type="term" value="P:regulation of cell shape"/>
    <property type="evidence" value="ECO:0007669"/>
    <property type="project" value="UniProtKB-KW"/>
</dbReference>
<protein>
    <submittedName>
        <fullName evidence="21">Penicillin-binding protein</fullName>
    </submittedName>
</protein>
<dbReference type="InterPro" id="IPR036116">
    <property type="entry name" value="FN3_sf"/>
</dbReference>
<dbReference type="GO" id="GO:0005886">
    <property type="term" value="C:plasma membrane"/>
    <property type="evidence" value="ECO:0007669"/>
    <property type="project" value="UniProtKB-SubCell"/>
</dbReference>
<evidence type="ECO:0000313" key="22">
    <source>
        <dbReference type="Proteomes" id="UP000295788"/>
    </source>
</evidence>
<dbReference type="Pfam" id="PF00912">
    <property type="entry name" value="Transgly"/>
    <property type="match status" value="1"/>
</dbReference>
<keyword evidence="5" id="KW-0121">Carboxypeptidase</keyword>
<keyword evidence="7" id="KW-0328">Glycosyltransferase</keyword>
<dbReference type="InterPro" id="IPR036950">
    <property type="entry name" value="PBP_transglycosylase"/>
</dbReference>
<organism evidence="21 22">
    <name type="scientific">Tepidibacillus fermentans</name>
    <dbReference type="NCBI Taxonomy" id="1281767"/>
    <lineage>
        <taxon>Bacteria</taxon>
        <taxon>Bacillati</taxon>
        <taxon>Bacillota</taxon>
        <taxon>Bacilli</taxon>
        <taxon>Bacillales</taxon>
        <taxon>Bacillaceae</taxon>
        <taxon>Tepidibacillus</taxon>
    </lineage>
</organism>
<keyword evidence="14" id="KW-0961">Cell wall biogenesis/degradation</keyword>
<evidence type="ECO:0000256" key="14">
    <source>
        <dbReference type="ARBA" id="ARBA00023316"/>
    </source>
</evidence>